<name>A0AAV7Y2E5_9NEOP</name>
<evidence type="ECO:0000256" key="6">
    <source>
        <dbReference type="ARBA" id="ARBA00022692"/>
    </source>
</evidence>
<dbReference type="PANTHER" id="PTHR22760:SF3">
    <property type="entry name" value="GPI MANNOSYLTRANSFERASE 4"/>
    <property type="match status" value="1"/>
</dbReference>
<dbReference type="PANTHER" id="PTHR22760">
    <property type="entry name" value="GLYCOSYLTRANSFERASE"/>
    <property type="match status" value="1"/>
</dbReference>
<feature type="transmembrane region" description="Helical" evidence="11">
    <location>
        <begin position="365"/>
        <end position="386"/>
    </location>
</feature>
<keyword evidence="9 11" id="KW-0472">Membrane</keyword>
<dbReference type="GO" id="GO:0005789">
    <property type="term" value="C:endoplasmic reticulum membrane"/>
    <property type="evidence" value="ECO:0007669"/>
    <property type="project" value="UniProtKB-SubCell"/>
</dbReference>
<feature type="transmembrane region" description="Helical" evidence="11">
    <location>
        <begin position="290"/>
        <end position="312"/>
    </location>
</feature>
<dbReference type="AlphaFoldDB" id="A0AAV7Y2E5"/>
<dbReference type="GO" id="GO:0000026">
    <property type="term" value="F:alpha-1,2-mannosyltransferase activity"/>
    <property type="evidence" value="ECO:0007669"/>
    <property type="project" value="TreeGrafter"/>
</dbReference>
<comment type="subcellular location">
    <subcellularLocation>
        <location evidence="1 11">Endoplasmic reticulum membrane</location>
        <topology evidence="1 11">Multi-pass membrane protein</topology>
    </subcellularLocation>
</comment>
<evidence type="ECO:0000256" key="10">
    <source>
        <dbReference type="ARBA" id="ARBA00038466"/>
    </source>
</evidence>
<evidence type="ECO:0000256" key="11">
    <source>
        <dbReference type="RuleBase" id="RU363075"/>
    </source>
</evidence>
<feature type="transmembrane region" description="Helical" evidence="11">
    <location>
        <begin position="246"/>
        <end position="270"/>
    </location>
</feature>
<evidence type="ECO:0000256" key="1">
    <source>
        <dbReference type="ARBA" id="ARBA00004477"/>
    </source>
</evidence>
<keyword evidence="4 11" id="KW-0328">Glycosyltransferase</keyword>
<feature type="transmembrane region" description="Helical" evidence="11">
    <location>
        <begin position="98"/>
        <end position="118"/>
    </location>
</feature>
<sequence>MGSEKLSQRYQNSSGDIRHENRAKPKKQKIKSLGLNTYWVLALLRVLLTLIPQTGYIHPDEYFQTIEVVAGDVFDLEVERPWEFNVTFPIRSILLPKILYGIPYILLGSFTPDLSYVLGWDIRTPYVMLVLPRLAACALSFITDYCLYRICILYGQKYRTRLLILATSYVPVVHGTRTLTNSLEMALMSLLLYLVADCMIMSDKVIYQEEFLARKYNSATSPVARTKLYKMRAALPSHSLRRCFPIASIVVAGVFNRPTFFAFGLAPVFFWLQRGLKSQFSGIRAFHIRILLFTLCALPALFIFILADSFYYGHLTWNEIGMGDVSLRNFVVTPFNFLLYNSRESNLAHHGLHPRVTHIFVNIPLLYNVLGFTGIIAVTNFLLRASQARWRELPRAQSLMMLMTASLLIPVIALSLFPHQEARFLIPITLPLVFLHAQEIKDMDSRPALIFKKQESVKDDQKQSKKGQLFTKSTQTDSKSLINLWIIFNCLLAIFFGFLHQGGIYPLTAHLKEIMSKQTKTEVVHLVTTYMYPIPQSLLVQRSSHHQYFDPVTKTKYVVARKFHAYELGSRSLPEVADVIKKILNDAETKRIKEKLDYKVYLALPSTLIEGNPEMQMSNLTFVRESVFYPHLSTEAPPHLNHMPYNLAFCQSDDCHNQTENDPPTSVNTGKTRDGSQEGTNDSFTSQIFYLLGQLSLSLYHVKV</sequence>
<feature type="region of interest" description="Disordered" evidence="12">
    <location>
        <begin position="656"/>
        <end position="680"/>
    </location>
</feature>
<evidence type="ECO:0000256" key="9">
    <source>
        <dbReference type="ARBA" id="ARBA00023136"/>
    </source>
</evidence>
<feature type="transmembrane region" description="Helical" evidence="11">
    <location>
        <begin position="398"/>
        <end position="417"/>
    </location>
</feature>
<keyword evidence="14" id="KW-1185">Reference proteome</keyword>
<evidence type="ECO:0000256" key="3">
    <source>
        <dbReference type="ARBA" id="ARBA00022502"/>
    </source>
</evidence>
<feature type="transmembrane region" description="Helical" evidence="11">
    <location>
        <begin position="482"/>
        <end position="507"/>
    </location>
</feature>
<proteinExistence type="inferred from homology"/>
<keyword evidence="5" id="KW-0808">Transferase</keyword>
<dbReference type="EC" id="2.4.1.-" evidence="11"/>
<evidence type="ECO:0000256" key="7">
    <source>
        <dbReference type="ARBA" id="ARBA00022824"/>
    </source>
</evidence>
<feature type="transmembrane region" description="Helical" evidence="11">
    <location>
        <begin position="130"/>
        <end position="151"/>
    </location>
</feature>
<keyword evidence="6 11" id="KW-0812">Transmembrane</keyword>
<keyword evidence="3" id="KW-0337">GPI-anchor biosynthesis</keyword>
<organism evidence="13 14">
    <name type="scientific">Megalurothrips usitatus</name>
    <name type="common">bean blossom thrips</name>
    <dbReference type="NCBI Taxonomy" id="439358"/>
    <lineage>
        <taxon>Eukaryota</taxon>
        <taxon>Metazoa</taxon>
        <taxon>Ecdysozoa</taxon>
        <taxon>Arthropoda</taxon>
        <taxon>Hexapoda</taxon>
        <taxon>Insecta</taxon>
        <taxon>Pterygota</taxon>
        <taxon>Neoptera</taxon>
        <taxon>Paraneoptera</taxon>
        <taxon>Thysanoptera</taxon>
        <taxon>Terebrantia</taxon>
        <taxon>Thripoidea</taxon>
        <taxon>Thripidae</taxon>
        <taxon>Megalurothrips</taxon>
    </lineage>
</organism>
<keyword evidence="8 11" id="KW-1133">Transmembrane helix</keyword>
<feature type="region of interest" description="Disordered" evidence="12">
    <location>
        <begin position="1"/>
        <end position="25"/>
    </location>
</feature>
<dbReference type="InterPro" id="IPR005599">
    <property type="entry name" value="GPI_mannosylTrfase"/>
</dbReference>
<dbReference type="Pfam" id="PF03901">
    <property type="entry name" value="Glyco_transf_22"/>
    <property type="match status" value="1"/>
</dbReference>
<evidence type="ECO:0000313" key="13">
    <source>
        <dbReference type="EMBL" id="KAJ1531804.1"/>
    </source>
</evidence>
<dbReference type="Proteomes" id="UP001075354">
    <property type="component" value="Chromosome 1"/>
</dbReference>
<reference evidence="13" key="1">
    <citation type="submission" date="2022-12" db="EMBL/GenBank/DDBJ databases">
        <title>Chromosome-level genome assembly of the bean flower thrips Megalurothrips usitatus.</title>
        <authorList>
            <person name="Ma L."/>
            <person name="Liu Q."/>
            <person name="Li H."/>
            <person name="Cai W."/>
        </authorList>
    </citation>
    <scope>NUCLEOTIDE SEQUENCE</scope>
    <source>
        <strain evidence="13">Cailab_2022a</strain>
    </source>
</reference>
<keyword evidence="7 11" id="KW-0256">Endoplasmic reticulum</keyword>
<feature type="compositionally biased region" description="Polar residues" evidence="12">
    <location>
        <begin position="660"/>
        <end position="670"/>
    </location>
</feature>
<evidence type="ECO:0000256" key="2">
    <source>
        <dbReference type="ARBA" id="ARBA00004687"/>
    </source>
</evidence>
<dbReference type="EMBL" id="JAPTSV010000001">
    <property type="protein sequence ID" value="KAJ1531804.1"/>
    <property type="molecule type" value="Genomic_DNA"/>
</dbReference>
<evidence type="ECO:0000256" key="4">
    <source>
        <dbReference type="ARBA" id="ARBA00022676"/>
    </source>
</evidence>
<comment type="caution">
    <text evidence="13">The sequence shown here is derived from an EMBL/GenBank/DDBJ whole genome shotgun (WGS) entry which is preliminary data.</text>
</comment>
<evidence type="ECO:0000256" key="8">
    <source>
        <dbReference type="ARBA" id="ARBA00022989"/>
    </source>
</evidence>
<protein>
    <recommendedName>
        <fullName evidence="11">Mannosyltransferase</fullName>
        <ecNumber evidence="11">2.4.1.-</ecNumber>
    </recommendedName>
</protein>
<dbReference type="GO" id="GO:0006506">
    <property type="term" value="P:GPI anchor biosynthetic process"/>
    <property type="evidence" value="ECO:0007669"/>
    <property type="project" value="UniProtKB-KW"/>
</dbReference>
<comment type="pathway">
    <text evidence="2">Glycolipid biosynthesis; glycosylphosphatidylinositol-anchor biosynthesis.</text>
</comment>
<accession>A0AAV7Y2E5</accession>
<evidence type="ECO:0000313" key="14">
    <source>
        <dbReference type="Proteomes" id="UP001075354"/>
    </source>
</evidence>
<comment type="similarity">
    <text evidence="10">Belongs to the glycosyltransferase 22 family. PIGZ subfamily.</text>
</comment>
<evidence type="ECO:0000256" key="12">
    <source>
        <dbReference type="SAM" id="MobiDB-lite"/>
    </source>
</evidence>
<gene>
    <name evidence="13" type="ORF">ONE63_000458</name>
</gene>
<evidence type="ECO:0000256" key="5">
    <source>
        <dbReference type="ARBA" id="ARBA00022679"/>
    </source>
</evidence>